<dbReference type="PANTHER" id="PTHR15032:SF36">
    <property type="entry name" value="METALLO-BETA-LACTAMASE DOMAIN-CONTAINING PROTEIN"/>
    <property type="match status" value="1"/>
</dbReference>
<evidence type="ECO:0000313" key="3">
    <source>
        <dbReference type="Proteomes" id="UP000427769"/>
    </source>
</evidence>
<dbReference type="PANTHER" id="PTHR15032">
    <property type="entry name" value="N-ACYL-PHOSPHATIDYLETHANOLAMINE-HYDROLYZING PHOSPHOLIPASE D"/>
    <property type="match status" value="1"/>
</dbReference>
<organism evidence="2 3">
    <name type="scientific">Desulfosarcina widdelii</name>
    <dbReference type="NCBI Taxonomy" id="947919"/>
    <lineage>
        <taxon>Bacteria</taxon>
        <taxon>Pseudomonadati</taxon>
        <taxon>Thermodesulfobacteriota</taxon>
        <taxon>Desulfobacteria</taxon>
        <taxon>Desulfobacterales</taxon>
        <taxon>Desulfosarcinaceae</taxon>
        <taxon>Desulfosarcina</taxon>
    </lineage>
</organism>
<dbReference type="Gene3D" id="3.60.15.10">
    <property type="entry name" value="Ribonuclease Z/Hydroxyacylglutathione hydrolase-like"/>
    <property type="match status" value="1"/>
</dbReference>
<accession>A0A5K7Z3W3</accession>
<reference evidence="2 3" key="1">
    <citation type="submission" date="2019-11" db="EMBL/GenBank/DDBJ databases">
        <title>Comparative genomics of hydrocarbon-degrading Desulfosarcina strains.</title>
        <authorList>
            <person name="Watanabe M."/>
            <person name="Kojima H."/>
            <person name="Fukui M."/>
        </authorList>
    </citation>
    <scope>NUCLEOTIDE SEQUENCE [LARGE SCALE GENOMIC DNA]</scope>
    <source>
        <strain evidence="2 3">PP31</strain>
    </source>
</reference>
<dbReference type="InterPro" id="IPR001279">
    <property type="entry name" value="Metallo-B-lactamas"/>
</dbReference>
<protein>
    <recommendedName>
        <fullName evidence="1">Metallo-beta-lactamase domain-containing protein</fullName>
    </recommendedName>
</protein>
<evidence type="ECO:0000259" key="1">
    <source>
        <dbReference type="Pfam" id="PF12706"/>
    </source>
</evidence>
<dbReference type="EMBL" id="AP021875">
    <property type="protein sequence ID" value="BBO75415.1"/>
    <property type="molecule type" value="Genomic_DNA"/>
</dbReference>
<sequence length="357" mass="40579">MGRLTMGLKMALAGQFLPRVVQAAVLPEAPALHYRPLNGNNLREMARRKMHHGDGVFLNPMGIARDKRFWQVLSWKLFHKNAYGDFLDDQPTTPVTIDWQPVKSHRGVSVTFIKHSTLLIKDLDKVLLIDPVFDDIFWFIKDYSPLAFDLAEMPQPDHVLITHGHYDHLDKPSLAALNPGTHVISPLGYDAEFESVGMHHRTQLDWYGQFSDGRREITCLPANHWTMRNPLVGPNRSLWGGYLIKTAGGLTIYISGDSAYFDGFEQLAHETEIDLAIFNVGAYAPRWFMAPSHMNPAECVRAFREIRARNLMIAHWGTFQLGDEPVHFPPGDMKKALEEEGLLSRYIPLGLGESYFF</sequence>
<name>A0A5K7Z3W3_9BACT</name>
<keyword evidence="3" id="KW-1185">Reference proteome</keyword>
<dbReference type="InterPro" id="IPR036866">
    <property type="entry name" value="RibonucZ/Hydroxyglut_hydro"/>
</dbReference>
<dbReference type="RefSeq" id="WP_170302285.1">
    <property type="nucleotide sequence ID" value="NZ_AP021875.1"/>
</dbReference>
<evidence type="ECO:0000313" key="2">
    <source>
        <dbReference type="EMBL" id="BBO75415.1"/>
    </source>
</evidence>
<dbReference type="Pfam" id="PF12706">
    <property type="entry name" value="Lactamase_B_2"/>
    <property type="match status" value="1"/>
</dbReference>
<dbReference type="Proteomes" id="UP000427769">
    <property type="component" value="Chromosome"/>
</dbReference>
<dbReference type="KEGG" id="dwd:DSCW_28320"/>
<dbReference type="GO" id="GO:0005737">
    <property type="term" value="C:cytoplasm"/>
    <property type="evidence" value="ECO:0007669"/>
    <property type="project" value="TreeGrafter"/>
</dbReference>
<proteinExistence type="predicted"/>
<dbReference type="AlphaFoldDB" id="A0A5K7Z3W3"/>
<feature type="domain" description="Metallo-beta-lactamase" evidence="1">
    <location>
        <begin position="127"/>
        <end position="316"/>
    </location>
</feature>
<gene>
    <name evidence="2" type="ORF">DSCW_28320</name>
</gene>
<dbReference type="SUPFAM" id="SSF56281">
    <property type="entry name" value="Metallo-hydrolase/oxidoreductase"/>
    <property type="match status" value="1"/>
</dbReference>